<protein>
    <submittedName>
        <fullName evidence="1">Uncharacterized protein</fullName>
    </submittedName>
</protein>
<proteinExistence type="predicted"/>
<evidence type="ECO:0000313" key="2">
    <source>
        <dbReference type="Proteomes" id="UP000237000"/>
    </source>
</evidence>
<name>A0A2P5FTA8_TREOI</name>
<reference evidence="2" key="1">
    <citation type="submission" date="2016-06" db="EMBL/GenBank/DDBJ databases">
        <title>Parallel loss of symbiosis genes in relatives of nitrogen-fixing non-legume Parasponia.</title>
        <authorList>
            <person name="Van Velzen R."/>
            <person name="Holmer R."/>
            <person name="Bu F."/>
            <person name="Rutten L."/>
            <person name="Van Zeijl A."/>
            <person name="Liu W."/>
            <person name="Santuari L."/>
            <person name="Cao Q."/>
            <person name="Sharma T."/>
            <person name="Shen D."/>
            <person name="Roswanjaya Y."/>
            <person name="Wardhani T."/>
            <person name="Kalhor M.S."/>
            <person name="Jansen J."/>
            <person name="Van den Hoogen J."/>
            <person name="Gungor B."/>
            <person name="Hartog M."/>
            <person name="Hontelez J."/>
            <person name="Verver J."/>
            <person name="Yang W.-C."/>
            <person name="Schijlen E."/>
            <person name="Repin R."/>
            <person name="Schilthuizen M."/>
            <person name="Schranz E."/>
            <person name="Heidstra R."/>
            <person name="Miyata K."/>
            <person name="Fedorova E."/>
            <person name="Kohlen W."/>
            <person name="Bisseling T."/>
            <person name="Smit S."/>
            <person name="Geurts R."/>
        </authorList>
    </citation>
    <scope>NUCLEOTIDE SEQUENCE [LARGE SCALE GENOMIC DNA]</scope>
    <source>
        <strain evidence="2">cv. RG33-2</strain>
    </source>
</reference>
<dbReference type="AlphaFoldDB" id="A0A2P5FTA8"/>
<keyword evidence="2" id="KW-1185">Reference proteome</keyword>
<sequence length="91" mass="9728">GLAGQKRVDGSKSGYGLDVIHQSGLCGLGSGQPGVTLFTAGLKRQNGVELPIPSDKSSFPTPKWRGLEMILYPHSMTGKPILYQLRPSSNF</sequence>
<gene>
    <name evidence="1" type="ORF">TorRG33x02_032090</name>
</gene>
<dbReference type="EMBL" id="JXTC01000010">
    <property type="protein sequence ID" value="POO01026.1"/>
    <property type="molecule type" value="Genomic_DNA"/>
</dbReference>
<organism evidence="1 2">
    <name type="scientific">Trema orientale</name>
    <name type="common">Charcoal tree</name>
    <name type="synonym">Celtis orientalis</name>
    <dbReference type="NCBI Taxonomy" id="63057"/>
    <lineage>
        <taxon>Eukaryota</taxon>
        <taxon>Viridiplantae</taxon>
        <taxon>Streptophyta</taxon>
        <taxon>Embryophyta</taxon>
        <taxon>Tracheophyta</taxon>
        <taxon>Spermatophyta</taxon>
        <taxon>Magnoliopsida</taxon>
        <taxon>eudicotyledons</taxon>
        <taxon>Gunneridae</taxon>
        <taxon>Pentapetalae</taxon>
        <taxon>rosids</taxon>
        <taxon>fabids</taxon>
        <taxon>Rosales</taxon>
        <taxon>Cannabaceae</taxon>
        <taxon>Trema</taxon>
    </lineage>
</organism>
<comment type="caution">
    <text evidence="1">The sequence shown here is derived from an EMBL/GenBank/DDBJ whole genome shotgun (WGS) entry which is preliminary data.</text>
</comment>
<dbReference type="Proteomes" id="UP000237000">
    <property type="component" value="Unassembled WGS sequence"/>
</dbReference>
<accession>A0A2P5FTA8</accession>
<feature type="non-terminal residue" evidence="1">
    <location>
        <position position="1"/>
    </location>
</feature>
<dbReference type="InParanoid" id="A0A2P5FTA8"/>
<evidence type="ECO:0000313" key="1">
    <source>
        <dbReference type="EMBL" id="POO01026.1"/>
    </source>
</evidence>